<dbReference type="NCBIfam" id="NF003108">
    <property type="entry name" value="PRK04031.1-1"/>
    <property type="match status" value="1"/>
</dbReference>
<keyword evidence="1 9" id="KW-0240">DNA-directed RNA polymerase</keyword>
<dbReference type="CDD" id="cd01029">
    <property type="entry name" value="TOPRIM_primases"/>
    <property type="match status" value="1"/>
</dbReference>
<evidence type="ECO:0000256" key="7">
    <source>
        <dbReference type="ARBA" id="ARBA00022842"/>
    </source>
</evidence>
<dbReference type="STRING" id="647113.Metok_1179"/>
<evidence type="ECO:0000256" key="1">
    <source>
        <dbReference type="ARBA" id="ARBA00022478"/>
    </source>
</evidence>
<name>F8AP02_METOI</name>
<accession>F8AP02</accession>
<evidence type="ECO:0000256" key="4">
    <source>
        <dbReference type="ARBA" id="ARBA00022695"/>
    </source>
</evidence>
<dbReference type="GO" id="GO:0006269">
    <property type="term" value="P:DNA replication, synthesis of primer"/>
    <property type="evidence" value="ECO:0007669"/>
    <property type="project" value="UniProtKB-UniRule"/>
</dbReference>
<keyword evidence="3 9" id="KW-0808">Transferase</keyword>
<dbReference type="eggNOG" id="arCOG04281">
    <property type="taxonomic scope" value="Archaea"/>
</dbReference>
<keyword evidence="4 9" id="KW-0548">Nucleotidyltransferase</keyword>
<evidence type="ECO:0000313" key="12">
    <source>
        <dbReference type="Proteomes" id="UP000009296"/>
    </source>
</evidence>
<keyword evidence="6" id="KW-0479">Metal-binding</keyword>
<dbReference type="GO" id="GO:0005737">
    <property type="term" value="C:cytoplasm"/>
    <property type="evidence" value="ECO:0007669"/>
    <property type="project" value="TreeGrafter"/>
</dbReference>
<dbReference type="AlphaFoldDB" id="F8AP02"/>
<dbReference type="FunFam" id="3.40.1360.10:FF:000010">
    <property type="entry name" value="DNA primase DnaG"/>
    <property type="match status" value="1"/>
</dbReference>
<dbReference type="PANTHER" id="PTHR30313">
    <property type="entry name" value="DNA PRIMASE"/>
    <property type="match status" value="1"/>
</dbReference>
<dbReference type="InterPro" id="IPR034154">
    <property type="entry name" value="TOPRIM_DnaG/twinkle"/>
</dbReference>
<dbReference type="GO" id="GO:0000178">
    <property type="term" value="C:exosome (RNase complex)"/>
    <property type="evidence" value="ECO:0007669"/>
    <property type="project" value="InterPro"/>
</dbReference>
<comment type="subunit">
    <text evidence="9">Forms a ternary complex with MCM helicase and DNA.</text>
</comment>
<sequence length="512" mass="57766">MMELGTTKYIIYAELMANGYVEKHDIIGAIFGQTEGLLSSDLDLRDLQKSGRIGRIDVELDNTNGKSYAKIVLPSSLDKVETAILAATLETIDRVGPCLATVKVLNVEDIRIKKRQYITNRAKELLKTLVDSMVDTYEITEEIKEYIRTEEIIEYGEDKLPAGPNIDNSDAIIVVEGRADVINLLRCGIKNAIAVEGTSIPKSIMELSRKKTTTIFTDGDRGGELILKEALQTCDIDYIARAPHGREVEELSKKEIVKYLRSKIPIEQYIQLNANKSSITNCCDTNISSKNGKTNEVIKETNLLNTYDICNKKATFKAAGSLINEERTTAIDNNNDDNINKYNKINVNNDVNNEYNYDNETNYNMNDIEDSSNVLNTSSDILENKENTTEIHNINNDYLQLDSYAPMSCEVFKTDDYEAQLNYIISSIREISGTNKVKIIGEGFEEVKSIEELCECADNLNIDFFISDMPITQKIVDLFYKNTSIMIGKEVDIAKKPANLRIFSYNNFKQHN</sequence>
<evidence type="ECO:0000313" key="11">
    <source>
        <dbReference type="EMBL" id="AEH07147.1"/>
    </source>
</evidence>
<dbReference type="InterPro" id="IPR020607">
    <property type="entry name" value="Primase_DnaG_arc"/>
</dbReference>
<evidence type="ECO:0000256" key="9">
    <source>
        <dbReference type="HAMAP-Rule" id="MF_00007"/>
    </source>
</evidence>
<reference evidence="11" key="1">
    <citation type="submission" date="2011-05" db="EMBL/GenBank/DDBJ databases">
        <title>Complete sequence of chromosome of Methanothermococcus okinawensis IH1.</title>
        <authorList>
            <consortium name="US DOE Joint Genome Institute"/>
            <person name="Lucas S."/>
            <person name="Han J."/>
            <person name="Lapidus A."/>
            <person name="Cheng J.-F."/>
            <person name="Goodwin L."/>
            <person name="Pitluck S."/>
            <person name="Peters L."/>
            <person name="Mikhailova N."/>
            <person name="Held B."/>
            <person name="Han C."/>
            <person name="Tapia R."/>
            <person name="Land M."/>
            <person name="Hauser L."/>
            <person name="Kyrpides N."/>
            <person name="Ivanova N."/>
            <person name="Pagani I."/>
            <person name="Sieprawska-Lupa M."/>
            <person name="Takai K."/>
            <person name="Miyazaki J."/>
            <person name="Whitman W."/>
            <person name="Woyke T."/>
        </authorList>
    </citation>
    <scope>NUCLEOTIDE SEQUENCE</scope>
    <source>
        <strain evidence="11">IH1</strain>
    </source>
</reference>
<dbReference type="GO" id="GO:0003899">
    <property type="term" value="F:DNA-directed RNA polymerase activity"/>
    <property type="evidence" value="ECO:0007669"/>
    <property type="project" value="UniProtKB-UniRule"/>
</dbReference>
<dbReference type="EC" id="2.7.7.101" evidence="9"/>
<dbReference type="Proteomes" id="UP000009296">
    <property type="component" value="Chromosome"/>
</dbReference>
<keyword evidence="7" id="KW-0460">Magnesium</keyword>
<dbReference type="GO" id="GO:0046872">
    <property type="term" value="F:metal ion binding"/>
    <property type="evidence" value="ECO:0007669"/>
    <property type="project" value="UniProtKB-KW"/>
</dbReference>
<dbReference type="Gene3D" id="3.40.1360.10">
    <property type="match status" value="1"/>
</dbReference>
<keyword evidence="2 9" id="KW-0639">Primosome</keyword>
<dbReference type="KEGG" id="mok:Metok_1179"/>
<dbReference type="EMBL" id="CP002792">
    <property type="protein sequence ID" value="AEH07147.1"/>
    <property type="molecule type" value="Genomic_DNA"/>
</dbReference>
<dbReference type="PROSITE" id="PS50880">
    <property type="entry name" value="TOPRIM"/>
    <property type="match status" value="1"/>
</dbReference>
<evidence type="ECO:0000256" key="2">
    <source>
        <dbReference type="ARBA" id="ARBA00022515"/>
    </source>
</evidence>
<evidence type="ECO:0000256" key="6">
    <source>
        <dbReference type="ARBA" id="ARBA00022723"/>
    </source>
</evidence>
<dbReference type="HAMAP" id="MF_00007">
    <property type="entry name" value="DNA_primase_DnaG_arc"/>
    <property type="match status" value="1"/>
</dbReference>
<dbReference type="GO" id="GO:0000428">
    <property type="term" value="C:DNA-directed RNA polymerase complex"/>
    <property type="evidence" value="ECO:0007669"/>
    <property type="project" value="UniProtKB-KW"/>
</dbReference>
<dbReference type="HOGENOM" id="CLU_034626_0_0_2"/>
<dbReference type="Pfam" id="PF13662">
    <property type="entry name" value="Toprim_4"/>
    <property type="match status" value="1"/>
</dbReference>
<dbReference type="SUPFAM" id="SSF56731">
    <property type="entry name" value="DNA primase core"/>
    <property type="match status" value="1"/>
</dbReference>
<keyword evidence="5 9" id="KW-0235">DNA replication</keyword>
<keyword evidence="12" id="KW-1185">Reference proteome</keyword>
<protein>
    <recommendedName>
        <fullName evidence="9">DNA primase DnaG</fullName>
        <ecNumber evidence="9">2.7.7.101</ecNumber>
    </recommendedName>
</protein>
<proteinExistence type="inferred from homology"/>
<comment type="similarity">
    <text evidence="9">Belongs to the archaeal DnaG primase family.</text>
</comment>
<dbReference type="GO" id="GO:1990077">
    <property type="term" value="C:primosome complex"/>
    <property type="evidence" value="ECO:0007669"/>
    <property type="project" value="UniProtKB-KW"/>
</dbReference>
<dbReference type="InterPro" id="IPR006171">
    <property type="entry name" value="TOPRIM_dom"/>
</dbReference>
<gene>
    <name evidence="9" type="primary">dnaG</name>
    <name evidence="11" type="ordered locus">Metok_1179</name>
</gene>
<evidence type="ECO:0000259" key="10">
    <source>
        <dbReference type="PROSITE" id="PS50880"/>
    </source>
</evidence>
<dbReference type="GO" id="GO:0008143">
    <property type="term" value="F:poly(A) binding"/>
    <property type="evidence" value="ECO:0007669"/>
    <property type="project" value="InterPro"/>
</dbReference>
<comment type="function">
    <text evidence="9">RNA polymerase that catalyzes the synthesis of short RNA molecules used as primers for DNA polymerase during DNA replication.</text>
</comment>
<feature type="domain" description="Toprim" evidence="10">
    <location>
        <begin position="170"/>
        <end position="256"/>
    </location>
</feature>
<evidence type="ECO:0000256" key="3">
    <source>
        <dbReference type="ARBA" id="ARBA00022679"/>
    </source>
</evidence>
<evidence type="ECO:0000256" key="8">
    <source>
        <dbReference type="ARBA" id="ARBA00023163"/>
    </source>
</evidence>
<comment type="catalytic activity">
    <reaction evidence="9">
        <text>ssDNA + n NTP = ssDNA/pppN(pN)n-1 hybrid + (n-1) diphosphate.</text>
        <dbReference type="EC" id="2.7.7.101"/>
    </reaction>
</comment>
<keyword evidence="8 9" id="KW-0804">Transcription</keyword>
<organism evidence="11 12">
    <name type="scientific">Methanothermococcus okinawensis (strain DSM 14208 / JCM 11175 / IH1)</name>
    <dbReference type="NCBI Taxonomy" id="647113"/>
    <lineage>
        <taxon>Archaea</taxon>
        <taxon>Methanobacteriati</taxon>
        <taxon>Methanobacteriota</taxon>
        <taxon>Methanomada group</taxon>
        <taxon>Methanococci</taxon>
        <taxon>Methanococcales</taxon>
        <taxon>Methanococcaceae</taxon>
        <taxon>Methanothermococcus</taxon>
    </lineage>
</organism>
<dbReference type="SMART" id="SM00493">
    <property type="entry name" value="TOPRIM"/>
    <property type="match status" value="1"/>
</dbReference>
<evidence type="ECO:0000256" key="5">
    <source>
        <dbReference type="ARBA" id="ARBA00022705"/>
    </source>
</evidence>
<dbReference type="PANTHER" id="PTHR30313:SF2">
    <property type="entry name" value="DNA PRIMASE"/>
    <property type="match status" value="1"/>
</dbReference>
<dbReference type="InterPro" id="IPR050219">
    <property type="entry name" value="DnaG_primase"/>
</dbReference>